<evidence type="ECO:0000256" key="1">
    <source>
        <dbReference type="SAM" id="MobiDB-lite"/>
    </source>
</evidence>
<sequence length="74" mass="7675">MSGSVGPTAGTRFETTTSVRVGLDRTNQEACNQYSASEHATETVGVTSSQPVTCIAPLHSNQNASQPFTSSAKS</sequence>
<dbReference type="EMBL" id="JANJYI010000008">
    <property type="protein sequence ID" value="KAK2638315.1"/>
    <property type="molecule type" value="Genomic_DNA"/>
</dbReference>
<proteinExistence type="predicted"/>
<evidence type="ECO:0000313" key="2">
    <source>
        <dbReference type="EMBL" id="KAK2638315.1"/>
    </source>
</evidence>
<dbReference type="AlphaFoldDB" id="A0AAD9TLK1"/>
<organism evidence="2 3">
    <name type="scientific">Dipteronia dyeriana</name>
    <dbReference type="NCBI Taxonomy" id="168575"/>
    <lineage>
        <taxon>Eukaryota</taxon>
        <taxon>Viridiplantae</taxon>
        <taxon>Streptophyta</taxon>
        <taxon>Embryophyta</taxon>
        <taxon>Tracheophyta</taxon>
        <taxon>Spermatophyta</taxon>
        <taxon>Magnoliopsida</taxon>
        <taxon>eudicotyledons</taxon>
        <taxon>Gunneridae</taxon>
        <taxon>Pentapetalae</taxon>
        <taxon>rosids</taxon>
        <taxon>malvids</taxon>
        <taxon>Sapindales</taxon>
        <taxon>Sapindaceae</taxon>
        <taxon>Hippocastanoideae</taxon>
        <taxon>Acereae</taxon>
        <taxon>Dipteronia</taxon>
    </lineage>
</organism>
<evidence type="ECO:0000313" key="3">
    <source>
        <dbReference type="Proteomes" id="UP001280121"/>
    </source>
</evidence>
<reference evidence="2" key="1">
    <citation type="journal article" date="2023" name="Plant J.">
        <title>Genome sequences and population genomics provide insights into the demographic history, inbreeding, and mutation load of two 'living fossil' tree species of Dipteronia.</title>
        <authorList>
            <person name="Feng Y."/>
            <person name="Comes H.P."/>
            <person name="Chen J."/>
            <person name="Zhu S."/>
            <person name="Lu R."/>
            <person name="Zhang X."/>
            <person name="Li P."/>
            <person name="Qiu J."/>
            <person name="Olsen K.M."/>
            <person name="Qiu Y."/>
        </authorList>
    </citation>
    <scope>NUCLEOTIDE SEQUENCE</scope>
    <source>
        <strain evidence="2">KIB01</strain>
    </source>
</reference>
<dbReference type="Proteomes" id="UP001280121">
    <property type="component" value="Unassembled WGS sequence"/>
</dbReference>
<comment type="caution">
    <text evidence="2">The sequence shown here is derived from an EMBL/GenBank/DDBJ whole genome shotgun (WGS) entry which is preliminary data.</text>
</comment>
<gene>
    <name evidence="2" type="ORF">Ddye_026110</name>
</gene>
<protein>
    <submittedName>
        <fullName evidence="2">Uncharacterized protein</fullName>
    </submittedName>
</protein>
<feature type="region of interest" description="Disordered" evidence="1">
    <location>
        <begin position="1"/>
        <end position="20"/>
    </location>
</feature>
<accession>A0AAD9TLK1</accession>
<keyword evidence="3" id="KW-1185">Reference proteome</keyword>
<feature type="non-terminal residue" evidence="2">
    <location>
        <position position="1"/>
    </location>
</feature>
<name>A0AAD9TLK1_9ROSI</name>